<evidence type="ECO:0000259" key="1">
    <source>
        <dbReference type="Pfam" id="PF08268"/>
    </source>
</evidence>
<gene>
    <name evidence="2" type="ORF">RHSIM_Rhsim11G0050800</name>
</gene>
<dbReference type="NCBIfam" id="TIGR01640">
    <property type="entry name" value="F_box_assoc_1"/>
    <property type="match status" value="1"/>
</dbReference>
<evidence type="ECO:0000313" key="2">
    <source>
        <dbReference type="EMBL" id="KAF7127651.1"/>
    </source>
</evidence>
<organism evidence="2 3">
    <name type="scientific">Rhododendron simsii</name>
    <name type="common">Sims's rhododendron</name>
    <dbReference type="NCBI Taxonomy" id="118357"/>
    <lineage>
        <taxon>Eukaryota</taxon>
        <taxon>Viridiplantae</taxon>
        <taxon>Streptophyta</taxon>
        <taxon>Embryophyta</taxon>
        <taxon>Tracheophyta</taxon>
        <taxon>Spermatophyta</taxon>
        <taxon>Magnoliopsida</taxon>
        <taxon>eudicotyledons</taxon>
        <taxon>Gunneridae</taxon>
        <taxon>Pentapetalae</taxon>
        <taxon>asterids</taxon>
        <taxon>Ericales</taxon>
        <taxon>Ericaceae</taxon>
        <taxon>Ericoideae</taxon>
        <taxon>Rhodoreae</taxon>
        <taxon>Rhododendron</taxon>
    </lineage>
</organism>
<dbReference type="AlphaFoldDB" id="A0A834G7P3"/>
<accession>A0A834G7P3</accession>
<sequence length="357" mass="40165">MNRGAGESFPIGFRMVYSQNFTSCLEGVLHWAAEATRNSNERLVLSFDLCDEVFKTIQLPNDLASAKLDITTSVCGGFLSLLCEDNLDRANKSCSIWIMKEYGVVDSWYKCAKVDLTEGIKGVIGIRKNGHILLEGYTTQPWELSSYDPRNKEIKNLGIYGALGHFHVDTYEENLTLLNKTDAPVSKRGRKRKDSTQSLMEAHALFTDVRSLKHKIVIMKERVERKIEVACEVVAKMRHQQFAEVRAKFQSYPPQCIPKVFHGDEEINSTRLTATSQDLVVNDCDVADKFSHDPVPGRGESMKGKHLNGGTSAGQGFCSKDCSVNEDLEFLRKMKAEYAETLENFSQMDQIVETIIT</sequence>
<evidence type="ECO:0000313" key="3">
    <source>
        <dbReference type="Proteomes" id="UP000626092"/>
    </source>
</evidence>
<dbReference type="Proteomes" id="UP000626092">
    <property type="component" value="Unassembled WGS sequence"/>
</dbReference>
<proteinExistence type="predicted"/>
<comment type="caution">
    <text evidence="2">The sequence shown here is derived from an EMBL/GenBank/DDBJ whole genome shotgun (WGS) entry which is preliminary data.</text>
</comment>
<dbReference type="OrthoDB" id="1559236at2759"/>
<protein>
    <recommendedName>
        <fullName evidence="1">F-box associated beta-propeller type 3 domain-containing protein</fullName>
    </recommendedName>
</protein>
<name>A0A834G7P3_RHOSS</name>
<reference evidence="2" key="1">
    <citation type="submission" date="2019-11" db="EMBL/GenBank/DDBJ databases">
        <authorList>
            <person name="Liu Y."/>
            <person name="Hou J."/>
            <person name="Li T.-Q."/>
            <person name="Guan C.-H."/>
            <person name="Wu X."/>
            <person name="Wu H.-Z."/>
            <person name="Ling F."/>
            <person name="Zhang R."/>
            <person name="Shi X.-G."/>
            <person name="Ren J.-P."/>
            <person name="Chen E.-F."/>
            <person name="Sun J.-M."/>
        </authorList>
    </citation>
    <scope>NUCLEOTIDE SEQUENCE</scope>
    <source>
        <strain evidence="2">Adult_tree_wgs_1</strain>
        <tissue evidence="2">Leaves</tissue>
    </source>
</reference>
<feature type="domain" description="F-box associated beta-propeller type 3" evidence="1">
    <location>
        <begin position="22"/>
        <end position="162"/>
    </location>
</feature>
<dbReference type="InterPro" id="IPR013187">
    <property type="entry name" value="F-box-assoc_dom_typ3"/>
</dbReference>
<dbReference type="EMBL" id="WJXA01000011">
    <property type="protein sequence ID" value="KAF7127651.1"/>
    <property type="molecule type" value="Genomic_DNA"/>
</dbReference>
<dbReference type="InterPro" id="IPR017451">
    <property type="entry name" value="F-box-assoc_interact_dom"/>
</dbReference>
<keyword evidence="3" id="KW-1185">Reference proteome</keyword>
<dbReference type="Pfam" id="PF08268">
    <property type="entry name" value="FBA_3"/>
    <property type="match status" value="1"/>
</dbReference>